<organism evidence="5 6">
    <name type="scientific">Roseburia yibonii</name>
    <dbReference type="NCBI Taxonomy" id="2763063"/>
    <lineage>
        <taxon>Bacteria</taxon>
        <taxon>Bacillati</taxon>
        <taxon>Bacillota</taxon>
        <taxon>Clostridia</taxon>
        <taxon>Lachnospirales</taxon>
        <taxon>Lachnospiraceae</taxon>
        <taxon>Roseburia</taxon>
    </lineage>
</organism>
<dbReference type="Proteomes" id="UP000621540">
    <property type="component" value="Unassembled WGS sequence"/>
</dbReference>
<feature type="domain" description="HPr" evidence="4">
    <location>
        <begin position="1"/>
        <end position="85"/>
    </location>
</feature>
<evidence type="ECO:0000259" key="4">
    <source>
        <dbReference type="PROSITE" id="PS51350"/>
    </source>
</evidence>
<dbReference type="CDD" id="cd00367">
    <property type="entry name" value="PTS-HPr_like"/>
    <property type="match status" value="1"/>
</dbReference>
<dbReference type="PANTHER" id="PTHR33705:SF2">
    <property type="entry name" value="PHOSPHOCARRIER PROTEIN NPR"/>
    <property type="match status" value="1"/>
</dbReference>
<sequence length="85" mass="9136">MVSFNYVIKDEIGIHARPAGMLAKEAKAFESKITLAAKGKEADVTRLMAVMGMGIKCGDEVTVSAEGADEEKAIEALKQFFEANL</sequence>
<evidence type="ECO:0000256" key="1">
    <source>
        <dbReference type="ARBA" id="ARBA00004496"/>
    </source>
</evidence>
<evidence type="ECO:0000313" key="5">
    <source>
        <dbReference type="EMBL" id="MBC5753176.1"/>
    </source>
</evidence>
<keyword evidence="3" id="KW-0598">Phosphotransferase system</keyword>
<dbReference type="RefSeq" id="WP_147618081.1">
    <property type="nucleotide sequence ID" value="NZ_JACOQH010000002.1"/>
</dbReference>
<evidence type="ECO:0000256" key="3">
    <source>
        <dbReference type="ARBA" id="ARBA00022683"/>
    </source>
</evidence>
<reference evidence="5 6" key="1">
    <citation type="submission" date="2020-08" db="EMBL/GenBank/DDBJ databases">
        <title>Genome public.</title>
        <authorList>
            <person name="Liu C."/>
            <person name="Sun Q."/>
        </authorList>
    </citation>
    <scope>NUCLEOTIDE SEQUENCE [LARGE SCALE GENOMIC DNA]</scope>
    <source>
        <strain evidence="5 6">BX0805</strain>
    </source>
</reference>
<dbReference type="Gene3D" id="3.30.1340.10">
    <property type="entry name" value="HPr-like"/>
    <property type="match status" value="1"/>
</dbReference>
<gene>
    <name evidence="5" type="ORF">H8Z76_03885</name>
</gene>
<keyword evidence="6" id="KW-1185">Reference proteome</keyword>
<dbReference type="PANTHER" id="PTHR33705">
    <property type="entry name" value="PHOSPHOCARRIER PROTEIN HPR"/>
    <property type="match status" value="1"/>
</dbReference>
<name>A0ABR7I8A0_9FIRM</name>
<proteinExistence type="predicted"/>
<comment type="subcellular location">
    <subcellularLocation>
        <location evidence="1">Cytoplasm</location>
    </subcellularLocation>
</comment>
<protein>
    <submittedName>
        <fullName evidence="5">HPr family phosphocarrier protein</fullName>
    </submittedName>
</protein>
<accession>A0ABR7I8A0</accession>
<dbReference type="InterPro" id="IPR035895">
    <property type="entry name" value="HPr-like_sf"/>
</dbReference>
<comment type="caution">
    <text evidence="5">The sequence shown here is derived from an EMBL/GenBank/DDBJ whole genome shotgun (WGS) entry which is preliminary data.</text>
</comment>
<keyword evidence="2" id="KW-0963">Cytoplasm</keyword>
<dbReference type="Pfam" id="PF00381">
    <property type="entry name" value="PTS-HPr"/>
    <property type="match status" value="1"/>
</dbReference>
<dbReference type="PRINTS" id="PR00107">
    <property type="entry name" value="PHOSPHOCPHPR"/>
</dbReference>
<evidence type="ECO:0000313" key="6">
    <source>
        <dbReference type="Proteomes" id="UP000621540"/>
    </source>
</evidence>
<evidence type="ECO:0000256" key="2">
    <source>
        <dbReference type="ARBA" id="ARBA00022490"/>
    </source>
</evidence>
<dbReference type="InterPro" id="IPR050399">
    <property type="entry name" value="HPr"/>
</dbReference>
<dbReference type="PROSITE" id="PS51350">
    <property type="entry name" value="PTS_HPR_DOM"/>
    <property type="match status" value="1"/>
</dbReference>
<dbReference type="NCBIfam" id="TIGR01003">
    <property type="entry name" value="PTS_HPr_family"/>
    <property type="match status" value="1"/>
</dbReference>
<dbReference type="InterPro" id="IPR000032">
    <property type="entry name" value="HPr-like"/>
</dbReference>
<dbReference type="EMBL" id="JACOQH010000002">
    <property type="protein sequence ID" value="MBC5753176.1"/>
    <property type="molecule type" value="Genomic_DNA"/>
</dbReference>
<dbReference type="SUPFAM" id="SSF55594">
    <property type="entry name" value="HPr-like"/>
    <property type="match status" value="1"/>
</dbReference>